<evidence type="ECO:0000313" key="1">
    <source>
        <dbReference type="EMBL" id="PKU42774.1"/>
    </source>
</evidence>
<dbReference type="AlphaFoldDB" id="A0A2I0U9N7"/>
<reference evidence="2" key="2">
    <citation type="submission" date="2017-12" db="EMBL/GenBank/DDBJ databases">
        <title>Genome sequence of the Bar-tailed Godwit (Limosa lapponica baueri).</title>
        <authorList>
            <person name="Lima N.C.B."/>
            <person name="Parody-Merino A.M."/>
            <person name="Battley P.F."/>
            <person name="Fidler A.E."/>
            <person name="Prosdocimi F."/>
        </authorList>
    </citation>
    <scope>NUCLEOTIDE SEQUENCE [LARGE SCALE GENOMIC DNA]</scope>
</reference>
<sequence>MSAAEVVHHLSACARPISPTGIPGKVMEQLILDVSSNHVEEKMVIESGQLGFTKGKPCLTNLIAFYDCMNVWVDRGRAVDFSKAFSTVS</sequence>
<keyword evidence="2" id="KW-1185">Reference proteome</keyword>
<dbReference type="OrthoDB" id="10063195at2759"/>
<dbReference type="EMBL" id="KZ505961">
    <property type="protein sequence ID" value="PKU42774.1"/>
    <property type="molecule type" value="Genomic_DNA"/>
</dbReference>
<evidence type="ECO:0000313" key="2">
    <source>
        <dbReference type="Proteomes" id="UP000233556"/>
    </source>
</evidence>
<dbReference type="Proteomes" id="UP000233556">
    <property type="component" value="Unassembled WGS sequence"/>
</dbReference>
<reference evidence="2" key="1">
    <citation type="submission" date="2017-11" db="EMBL/GenBank/DDBJ databases">
        <authorList>
            <person name="Lima N.C."/>
            <person name="Parody-Merino A.M."/>
            <person name="Battley P.F."/>
            <person name="Fidler A.E."/>
            <person name="Prosdocimi F."/>
        </authorList>
    </citation>
    <scope>NUCLEOTIDE SEQUENCE [LARGE SCALE GENOMIC DNA]</scope>
</reference>
<name>A0A2I0U9N7_LIMLA</name>
<evidence type="ECO:0008006" key="3">
    <source>
        <dbReference type="Google" id="ProtNLM"/>
    </source>
</evidence>
<accession>A0A2I0U9N7</accession>
<proteinExistence type="predicted"/>
<protein>
    <recommendedName>
        <fullName evidence="3">Reverse transcriptase domain-containing protein</fullName>
    </recommendedName>
</protein>
<gene>
    <name evidence="1" type="ORF">llap_6924</name>
</gene>
<organism evidence="1 2">
    <name type="scientific">Limosa lapponica baueri</name>
    <dbReference type="NCBI Taxonomy" id="1758121"/>
    <lineage>
        <taxon>Eukaryota</taxon>
        <taxon>Metazoa</taxon>
        <taxon>Chordata</taxon>
        <taxon>Craniata</taxon>
        <taxon>Vertebrata</taxon>
        <taxon>Euteleostomi</taxon>
        <taxon>Archelosauria</taxon>
        <taxon>Archosauria</taxon>
        <taxon>Dinosauria</taxon>
        <taxon>Saurischia</taxon>
        <taxon>Theropoda</taxon>
        <taxon>Coelurosauria</taxon>
        <taxon>Aves</taxon>
        <taxon>Neognathae</taxon>
        <taxon>Neoaves</taxon>
        <taxon>Charadriiformes</taxon>
        <taxon>Scolopacidae</taxon>
        <taxon>Limosa</taxon>
    </lineage>
</organism>